<reference evidence="2 3" key="1">
    <citation type="submission" date="2017-11" db="EMBL/GenBank/DDBJ databases">
        <title>De novo assembly and phasing of dikaryotic genomes from two isolates of Puccinia coronata f. sp. avenae, the causal agent of oat crown rust.</title>
        <authorList>
            <person name="Miller M.E."/>
            <person name="Zhang Y."/>
            <person name="Omidvar V."/>
            <person name="Sperschneider J."/>
            <person name="Schwessinger B."/>
            <person name="Raley C."/>
            <person name="Palmer J.M."/>
            <person name="Garnica D."/>
            <person name="Upadhyaya N."/>
            <person name="Rathjen J."/>
            <person name="Taylor J.M."/>
            <person name="Park R.F."/>
            <person name="Dodds P.N."/>
            <person name="Hirsch C.D."/>
            <person name="Kianian S.F."/>
            <person name="Figueroa M."/>
        </authorList>
    </citation>
    <scope>NUCLEOTIDE SEQUENCE [LARGE SCALE GENOMIC DNA]</scope>
    <source>
        <strain evidence="2">12SD80</strain>
    </source>
</reference>
<proteinExistence type="predicted"/>
<sequence>MFGSRRVTSKSKITEKQEQVKTPKIRSSPSHNQDENQTDDIAAQLYKLELQHKSAMRTSAKARNANEQTTCQLGKLKEQIGHMVNAINEVTDGINTVNAKVATLASNAEHAESTSWNYAKLEEESSPK</sequence>
<name>A0A2N5VD26_9BASI</name>
<feature type="compositionally biased region" description="Basic and acidic residues" evidence="1">
    <location>
        <begin position="12"/>
        <end position="21"/>
    </location>
</feature>
<dbReference type="Proteomes" id="UP000235392">
    <property type="component" value="Unassembled WGS sequence"/>
</dbReference>
<gene>
    <name evidence="2" type="ORF">PCASD_04918</name>
</gene>
<evidence type="ECO:0000313" key="2">
    <source>
        <dbReference type="EMBL" id="PLW47899.1"/>
    </source>
</evidence>
<evidence type="ECO:0000256" key="1">
    <source>
        <dbReference type="SAM" id="MobiDB-lite"/>
    </source>
</evidence>
<feature type="region of interest" description="Disordered" evidence="1">
    <location>
        <begin position="1"/>
        <end position="40"/>
    </location>
</feature>
<dbReference type="EMBL" id="PGCI01000027">
    <property type="protein sequence ID" value="PLW47899.1"/>
    <property type="molecule type" value="Genomic_DNA"/>
</dbReference>
<accession>A0A2N5VD26</accession>
<dbReference type="AlphaFoldDB" id="A0A2N5VD26"/>
<evidence type="ECO:0000313" key="3">
    <source>
        <dbReference type="Proteomes" id="UP000235392"/>
    </source>
</evidence>
<feature type="region of interest" description="Disordered" evidence="1">
    <location>
        <begin position="108"/>
        <end position="128"/>
    </location>
</feature>
<comment type="caution">
    <text evidence="2">The sequence shown here is derived from an EMBL/GenBank/DDBJ whole genome shotgun (WGS) entry which is preliminary data.</text>
</comment>
<protein>
    <submittedName>
        <fullName evidence="2">Uncharacterized protein</fullName>
    </submittedName>
</protein>
<organism evidence="2 3">
    <name type="scientific">Puccinia coronata f. sp. avenae</name>
    <dbReference type="NCBI Taxonomy" id="200324"/>
    <lineage>
        <taxon>Eukaryota</taxon>
        <taxon>Fungi</taxon>
        <taxon>Dikarya</taxon>
        <taxon>Basidiomycota</taxon>
        <taxon>Pucciniomycotina</taxon>
        <taxon>Pucciniomycetes</taxon>
        <taxon>Pucciniales</taxon>
        <taxon>Pucciniaceae</taxon>
        <taxon>Puccinia</taxon>
    </lineage>
</organism>